<evidence type="ECO:0000313" key="9">
    <source>
        <dbReference type="Proteomes" id="UP000325292"/>
    </source>
</evidence>
<dbReference type="PROSITE" id="PS50850">
    <property type="entry name" value="MFS"/>
    <property type="match status" value="1"/>
</dbReference>
<comment type="subcellular location">
    <subcellularLocation>
        <location evidence="1">Cell membrane</location>
        <topology evidence="1">Multi-pass membrane protein</topology>
    </subcellularLocation>
</comment>
<feature type="transmembrane region" description="Helical" evidence="6">
    <location>
        <begin position="172"/>
        <end position="194"/>
    </location>
</feature>
<evidence type="ECO:0000256" key="5">
    <source>
        <dbReference type="ARBA" id="ARBA00023136"/>
    </source>
</evidence>
<name>A0ABN5GZS6_9FIRM</name>
<proteinExistence type="predicted"/>
<dbReference type="InterPro" id="IPR011701">
    <property type="entry name" value="MFS"/>
</dbReference>
<reference evidence="8 9" key="1">
    <citation type="journal article" date="2019" name="Sci. Rep.">
        <title>Sulfobacillus thermotolerans: new insights into resistance and metabolic capacities of acidophilic chemolithotrophs.</title>
        <authorList>
            <person name="Panyushkina A.E."/>
            <person name="Babenko V.V."/>
            <person name="Nikitina A.S."/>
            <person name="Selezneva O.V."/>
            <person name="Tsaplina I.A."/>
            <person name="Letarova M.A."/>
            <person name="Kostryukova E.S."/>
            <person name="Letarov A.V."/>
        </authorList>
    </citation>
    <scope>NUCLEOTIDE SEQUENCE [LARGE SCALE GENOMIC DNA]</scope>
    <source>
        <strain evidence="8 9">Kr1</strain>
    </source>
</reference>
<gene>
    <name evidence="8" type="ORF">BXT84_01890</name>
</gene>
<dbReference type="InterPro" id="IPR020846">
    <property type="entry name" value="MFS_dom"/>
</dbReference>
<evidence type="ECO:0000259" key="7">
    <source>
        <dbReference type="PROSITE" id="PS50850"/>
    </source>
</evidence>
<dbReference type="Pfam" id="PF07690">
    <property type="entry name" value="MFS_1"/>
    <property type="match status" value="1"/>
</dbReference>
<accession>A0ABN5GZS6</accession>
<sequence>MLLRRMKSKSIGPAGLLTIASLDQLAITMSQQGLSILSVAFKEYARLGVTQMGILFSTVALGAVIGMIPAGIALDRFGSRRVAWMAGSAILVVMGLLAMLLPRNFWALEALLSLVGFFLPALSLTGTTAITHVFDGSSREGVAIGIRQAATPLGGILAASLFPFLVKTWSLATVLWVIAVNAGGWTLAFAWALAPTNHSPRAAMPATQGLKSLVEVLRPLKYPLLISLLLSPGQYALLTYALLDLHDRWHVHMGIAGPIIALALLGGFLARIYMGKMMDKGAHSIPWLIALTSSVGVLSLVLWAIIPHGIPLVVIILIFFALGAGLDGWNALLTAWVAQKSSASQRGIALGLTGMAGFIGIVLFLPIFGLIIRWSDSYRPAWGLLALIYLVGIGLLAYAKRVSHKTI</sequence>
<feature type="transmembrane region" description="Helical" evidence="6">
    <location>
        <begin position="146"/>
        <end position="166"/>
    </location>
</feature>
<dbReference type="SUPFAM" id="SSF103473">
    <property type="entry name" value="MFS general substrate transporter"/>
    <property type="match status" value="1"/>
</dbReference>
<dbReference type="PANTHER" id="PTHR23527:SF1">
    <property type="entry name" value="BLL3282 PROTEIN"/>
    <property type="match status" value="1"/>
</dbReference>
<keyword evidence="9" id="KW-1185">Reference proteome</keyword>
<feature type="transmembrane region" description="Helical" evidence="6">
    <location>
        <begin position="82"/>
        <end position="101"/>
    </location>
</feature>
<evidence type="ECO:0000256" key="3">
    <source>
        <dbReference type="ARBA" id="ARBA00022692"/>
    </source>
</evidence>
<feature type="transmembrane region" description="Helical" evidence="6">
    <location>
        <begin position="285"/>
        <end position="306"/>
    </location>
</feature>
<feature type="transmembrane region" description="Helical" evidence="6">
    <location>
        <begin position="312"/>
        <end position="337"/>
    </location>
</feature>
<evidence type="ECO:0000256" key="1">
    <source>
        <dbReference type="ARBA" id="ARBA00004651"/>
    </source>
</evidence>
<dbReference type="Gene3D" id="1.20.1250.20">
    <property type="entry name" value="MFS general substrate transporter like domains"/>
    <property type="match status" value="2"/>
</dbReference>
<evidence type="ECO:0000256" key="6">
    <source>
        <dbReference type="SAM" id="Phobius"/>
    </source>
</evidence>
<organism evidence="8 9">
    <name type="scientific">Sulfobacillus thermotolerans</name>
    <dbReference type="NCBI Taxonomy" id="338644"/>
    <lineage>
        <taxon>Bacteria</taxon>
        <taxon>Bacillati</taxon>
        <taxon>Bacillota</taxon>
        <taxon>Clostridia</taxon>
        <taxon>Eubacteriales</taxon>
        <taxon>Clostridiales Family XVII. Incertae Sedis</taxon>
        <taxon>Sulfobacillus</taxon>
    </lineage>
</organism>
<keyword evidence="3 6" id="KW-0812">Transmembrane</keyword>
<dbReference type="PANTHER" id="PTHR23527">
    <property type="entry name" value="BLL3282 PROTEIN"/>
    <property type="match status" value="1"/>
</dbReference>
<dbReference type="Proteomes" id="UP000325292">
    <property type="component" value="Chromosome"/>
</dbReference>
<evidence type="ECO:0000256" key="4">
    <source>
        <dbReference type="ARBA" id="ARBA00022989"/>
    </source>
</evidence>
<feature type="transmembrane region" description="Helical" evidence="6">
    <location>
        <begin position="249"/>
        <end position="273"/>
    </location>
</feature>
<feature type="transmembrane region" description="Helical" evidence="6">
    <location>
        <begin position="54"/>
        <end position="75"/>
    </location>
</feature>
<feature type="transmembrane region" description="Helical" evidence="6">
    <location>
        <begin position="349"/>
        <end position="374"/>
    </location>
</feature>
<evidence type="ECO:0000256" key="2">
    <source>
        <dbReference type="ARBA" id="ARBA00022448"/>
    </source>
</evidence>
<keyword evidence="5 6" id="KW-0472">Membrane</keyword>
<feature type="domain" description="Major facilitator superfamily (MFS) profile" evidence="7">
    <location>
        <begin position="16"/>
        <end position="404"/>
    </location>
</feature>
<evidence type="ECO:0000313" key="8">
    <source>
        <dbReference type="EMBL" id="AUW92858.1"/>
    </source>
</evidence>
<protein>
    <recommendedName>
        <fullName evidence="7">Major facilitator superfamily (MFS) profile domain-containing protein</fullName>
    </recommendedName>
</protein>
<feature type="transmembrane region" description="Helical" evidence="6">
    <location>
        <begin position="380"/>
        <end position="399"/>
    </location>
</feature>
<dbReference type="InterPro" id="IPR052952">
    <property type="entry name" value="MFS-Transporter"/>
</dbReference>
<dbReference type="EMBL" id="CP019454">
    <property type="protein sequence ID" value="AUW92858.1"/>
    <property type="molecule type" value="Genomic_DNA"/>
</dbReference>
<feature type="transmembrane region" description="Helical" evidence="6">
    <location>
        <begin position="113"/>
        <end position="134"/>
    </location>
</feature>
<keyword evidence="2" id="KW-0813">Transport</keyword>
<keyword evidence="4 6" id="KW-1133">Transmembrane helix</keyword>
<dbReference type="InterPro" id="IPR036259">
    <property type="entry name" value="MFS_trans_sf"/>
</dbReference>